<accession>A0A4R7B8P0</accession>
<comment type="caution">
    <text evidence="1">The sequence shown here is derived from an EMBL/GenBank/DDBJ whole genome shotgun (WGS) entry which is preliminary data.</text>
</comment>
<name>A0A4R7B8P0_9NEIS</name>
<reference evidence="1 2" key="1">
    <citation type="submission" date="2019-03" db="EMBL/GenBank/DDBJ databases">
        <title>Genomic Encyclopedia of Type Strains, Phase III (KMG-III): the genomes of soil and plant-associated and newly described type strains.</title>
        <authorList>
            <person name="Whitman W."/>
        </authorList>
    </citation>
    <scope>NUCLEOTIDE SEQUENCE [LARGE SCALE GENOMIC DNA]</scope>
    <source>
        <strain evidence="1 2">CECT 8976</strain>
    </source>
</reference>
<dbReference type="PROSITE" id="PS51257">
    <property type="entry name" value="PROKAR_LIPOPROTEIN"/>
    <property type="match status" value="1"/>
</dbReference>
<sequence length="125" mass="14371">MPILRLLANTWPIAFSCQLDCLRRQQVFLRSQWFFNGRTAFGAAPMSDKFARIQRRWLGDVLSLLYDWGETQRLGCRRMQAVDVPEWWPWLEAVERSQRQSLDGLVDVGRCLLCTPAGGIDPEGG</sequence>
<proteinExistence type="predicted"/>
<evidence type="ECO:0000313" key="1">
    <source>
        <dbReference type="EMBL" id="TDR80175.1"/>
    </source>
</evidence>
<dbReference type="AlphaFoldDB" id="A0A4R7B8P0"/>
<organism evidence="1 2">
    <name type="scientific">Paludibacterium purpuratum</name>
    <dbReference type="NCBI Taxonomy" id="1144873"/>
    <lineage>
        <taxon>Bacteria</taxon>
        <taxon>Pseudomonadati</taxon>
        <taxon>Pseudomonadota</taxon>
        <taxon>Betaproteobacteria</taxon>
        <taxon>Neisseriales</taxon>
        <taxon>Chromobacteriaceae</taxon>
        <taxon>Paludibacterium</taxon>
    </lineage>
</organism>
<dbReference type="Proteomes" id="UP000295611">
    <property type="component" value="Unassembled WGS sequence"/>
</dbReference>
<protein>
    <submittedName>
        <fullName evidence="1">Uncharacterized protein</fullName>
    </submittedName>
</protein>
<dbReference type="RefSeq" id="WP_133679555.1">
    <property type="nucleotide sequence ID" value="NZ_SNZP01000005.1"/>
</dbReference>
<keyword evidence="2" id="KW-1185">Reference proteome</keyword>
<gene>
    <name evidence="1" type="ORF">DFP86_10529</name>
</gene>
<dbReference type="EMBL" id="SNZP01000005">
    <property type="protein sequence ID" value="TDR80175.1"/>
    <property type="molecule type" value="Genomic_DNA"/>
</dbReference>
<evidence type="ECO:0000313" key="2">
    <source>
        <dbReference type="Proteomes" id="UP000295611"/>
    </source>
</evidence>